<name>A0ABX2JSS2_9MYCO</name>
<keyword evidence="1" id="KW-1133">Transmembrane helix</keyword>
<feature type="transmembrane region" description="Helical" evidence="1">
    <location>
        <begin position="106"/>
        <end position="123"/>
    </location>
</feature>
<evidence type="ECO:0000313" key="2">
    <source>
        <dbReference type="EMBL" id="NTY60490.1"/>
    </source>
</evidence>
<feature type="transmembrane region" description="Helical" evidence="1">
    <location>
        <begin position="259"/>
        <end position="278"/>
    </location>
</feature>
<feature type="transmembrane region" description="Helical" evidence="1">
    <location>
        <begin position="51"/>
        <end position="69"/>
    </location>
</feature>
<dbReference type="PANTHER" id="PTHR40761">
    <property type="entry name" value="CONSERVED INTEGRAL MEMBRANE ALANINE VALINE AND LEUCINE RICH PROTEIN-RELATED"/>
    <property type="match status" value="1"/>
</dbReference>
<protein>
    <recommendedName>
        <fullName evidence="4">Multidrug DMT transporter permease</fullName>
    </recommendedName>
</protein>
<gene>
    <name evidence="2" type="ORF">FEG63_13135</name>
</gene>
<feature type="transmembrane region" description="Helical" evidence="1">
    <location>
        <begin position="6"/>
        <end position="24"/>
    </location>
</feature>
<proteinExistence type="predicted"/>
<dbReference type="NCBIfam" id="NF038012">
    <property type="entry name" value="DMT_1"/>
    <property type="match status" value="1"/>
</dbReference>
<keyword evidence="1" id="KW-0812">Transmembrane</keyword>
<feature type="transmembrane region" description="Helical" evidence="1">
    <location>
        <begin position="75"/>
        <end position="94"/>
    </location>
</feature>
<accession>A0ABX2JSS2</accession>
<feature type="transmembrane region" description="Helical" evidence="1">
    <location>
        <begin position="165"/>
        <end position="189"/>
    </location>
</feature>
<sequence>MLQHALVVAAALAGAVFAAIGIVVRQRATMDVPRDQGVSTVMWSTLLRRPLWWAGTGSAVTGYAFQAVALAYGSLLLVAPLMVSALLFALPLSARLAHRRVSRAEWGWAVVLTIALGVFVALARTKPGDYEGAELPAVIVAGISLLFVAGCLLVALRLSDWRRALLLAVGVGVLFGVVAVLTKLVMHIVREGSMLRLMTTPVLYVVIAVGVIATLLQQSAFHAGSLRASVPAMLVLEPVVAVLLGEVVLEEHLAVSKPAAVALAIAFATMAAATIALGRDEGAWEEELEAKAKSRVPE</sequence>
<comment type="caution">
    <text evidence="2">The sequence shown here is derived from an EMBL/GenBank/DDBJ whole genome shotgun (WGS) entry which is preliminary data.</text>
</comment>
<dbReference type="RefSeq" id="WP_174398305.1">
    <property type="nucleotide sequence ID" value="NZ_VBSB01000008.1"/>
</dbReference>
<feature type="transmembrane region" description="Helical" evidence="1">
    <location>
        <begin position="135"/>
        <end position="158"/>
    </location>
</feature>
<evidence type="ECO:0000256" key="1">
    <source>
        <dbReference type="SAM" id="Phobius"/>
    </source>
</evidence>
<keyword evidence="3" id="KW-1185">Reference proteome</keyword>
<reference evidence="2 3" key="1">
    <citation type="submission" date="2019-05" db="EMBL/GenBank/DDBJ databases">
        <title>Mycolicibacterium sphagni ENV482 genome assembly.</title>
        <authorList>
            <person name="Chen W."/>
            <person name="Faulkner N.W."/>
            <person name="Hyman M.R."/>
        </authorList>
    </citation>
    <scope>NUCLEOTIDE SEQUENCE [LARGE SCALE GENOMIC DNA]</scope>
    <source>
        <strain evidence="2 3">ENV482</strain>
    </source>
</reference>
<feature type="transmembrane region" description="Helical" evidence="1">
    <location>
        <begin position="195"/>
        <end position="216"/>
    </location>
</feature>
<organism evidence="2 3">
    <name type="scientific">Mycolicibacterium sphagni</name>
    <dbReference type="NCBI Taxonomy" id="1786"/>
    <lineage>
        <taxon>Bacteria</taxon>
        <taxon>Bacillati</taxon>
        <taxon>Actinomycetota</taxon>
        <taxon>Actinomycetes</taxon>
        <taxon>Mycobacteriales</taxon>
        <taxon>Mycobacteriaceae</taxon>
        <taxon>Mycolicibacterium</taxon>
    </lineage>
</organism>
<feature type="transmembrane region" description="Helical" evidence="1">
    <location>
        <begin position="228"/>
        <end position="247"/>
    </location>
</feature>
<dbReference type="Proteomes" id="UP000708347">
    <property type="component" value="Unassembled WGS sequence"/>
</dbReference>
<evidence type="ECO:0000313" key="3">
    <source>
        <dbReference type="Proteomes" id="UP000708347"/>
    </source>
</evidence>
<dbReference type="PANTHER" id="PTHR40761:SF1">
    <property type="entry name" value="CONSERVED INTEGRAL MEMBRANE ALANINE VALINE AND LEUCINE RICH PROTEIN-RELATED"/>
    <property type="match status" value="1"/>
</dbReference>
<dbReference type="EMBL" id="VBSB01000008">
    <property type="protein sequence ID" value="NTY60490.1"/>
    <property type="molecule type" value="Genomic_DNA"/>
</dbReference>
<evidence type="ECO:0008006" key="4">
    <source>
        <dbReference type="Google" id="ProtNLM"/>
    </source>
</evidence>
<keyword evidence="1" id="KW-0472">Membrane</keyword>